<comment type="subcellular location">
    <subcellularLocation>
        <location evidence="1">Membrane</location>
        <topology evidence="1">Multi-pass membrane protein</topology>
    </subcellularLocation>
</comment>
<keyword evidence="2 5" id="KW-0812">Transmembrane</keyword>
<dbReference type="RefSeq" id="WP_379709150.1">
    <property type="nucleotide sequence ID" value="NZ_JBHTBS010000001.1"/>
</dbReference>
<evidence type="ECO:0000256" key="4">
    <source>
        <dbReference type="ARBA" id="ARBA00023136"/>
    </source>
</evidence>
<gene>
    <name evidence="6" type="ORF">ACFQY0_03540</name>
</gene>
<accession>A0ABW2L4J3</accession>
<dbReference type="EMBL" id="JBHTBS010000001">
    <property type="protein sequence ID" value="MFC7336238.1"/>
    <property type="molecule type" value="Genomic_DNA"/>
</dbReference>
<comment type="caution">
    <text evidence="6">The sequence shown here is derived from an EMBL/GenBank/DDBJ whole genome shotgun (WGS) entry which is preliminary data.</text>
</comment>
<feature type="transmembrane region" description="Helical" evidence="5">
    <location>
        <begin position="225"/>
        <end position="245"/>
    </location>
</feature>
<protein>
    <submittedName>
        <fullName evidence="6">Bile acid:sodium symporter family protein</fullName>
    </submittedName>
</protein>
<name>A0ABW2L4J3_9BACT</name>
<feature type="transmembrane region" description="Helical" evidence="5">
    <location>
        <begin position="71"/>
        <end position="88"/>
    </location>
</feature>
<dbReference type="PANTHER" id="PTHR10361">
    <property type="entry name" value="SODIUM-BILE ACID COTRANSPORTER"/>
    <property type="match status" value="1"/>
</dbReference>
<dbReference type="Proteomes" id="UP001596472">
    <property type="component" value="Unassembled WGS sequence"/>
</dbReference>
<evidence type="ECO:0000256" key="1">
    <source>
        <dbReference type="ARBA" id="ARBA00004141"/>
    </source>
</evidence>
<dbReference type="InterPro" id="IPR004710">
    <property type="entry name" value="Bilac:Na_transpt"/>
</dbReference>
<dbReference type="PANTHER" id="PTHR10361:SF28">
    <property type="entry name" value="P3 PROTEIN-RELATED"/>
    <property type="match status" value="1"/>
</dbReference>
<evidence type="ECO:0000313" key="6">
    <source>
        <dbReference type="EMBL" id="MFC7336238.1"/>
    </source>
</evidence>
<organism evidence="6 7">
    <name type="scientific">Haloferula chungangensis</name>
    <dbReference type="NCBI Taxonomy" id="1048331"/>
    <lineage>
        <taxon>Bacteria</taxon>
        <taxon>Pseudomonadati</taxon>
        <taxon>Verrucomicrobiota</taxon>
        <taxon>Verrucomicrobiia</taxon>
        <taxon>Verrucomicrobiales</taxon>
        <taxon>Verrucomicrobiaceae</taxon>
        <taxon>Haloferula</taxon>
    </lineage>
</organism>
<reference evidence="7" key="1">
    <citation type="journal article" date="2019" name="Int. J. Syst. Evol. Microbiol.">
        <title>The Global Catalogue of Microorganisms (GCM) 10K type strain sequencing project: providing services to taxonomists for standard genome sequencing and annotation.</title>
        <authorList>
            <consortium name="The Broad Institute Genomics Platform"/>
            <consortium name="The Broad Institute Genome Sequencing Center for Infectious Disease"/>
            <person name="Wu L."/>
            <person name="Ma J."/>
        </authorList>
    </citation>
    <scope>NUCLEOTIDE SEQUENCE [LARGE SCALE GENOMIC DNA]</scope>
    <source>
        <strain evidence="7">CGMCC 4.1467</strain>
    </source>
</reference>
<sequence>MSPYLHYLEKFSMLGFLTCSMTATGLVIEVGSLLAPLRDKRFLTLALGLNFLLSPALAWGLARLFHLDPGLTAGFLLVACAAGAPFLPKLVALARADLSCGVALMTLLTMGTILFLPLALPGLIEGFHADAWEIARPMLLWILGPLLVGMLLRHYRPTLAARISLPLDKSGSLFLLVCFVILVATNLKAMLGLLGSGALLAAALHASLLFFSAWLLSTHATDQRAILGLGSAARNFGAALVPAATSLRDPHVLVMIVASAIVGSIISFTAANWVKRRILLP</sequence>
<keyword evidence="7" id="KW-1185">Reference proteome</keyword>
<dbReference type="Gene3D" id="1.20.1530.20">
    <property type="match status" value="1"/>
</dbReference>
<evidence type="ECO:0000256" key="2">
    <source>
        <dbReference type="ARBA" id="ARBA00022692"/>
    </source>
</evidence>
<keyword evidence="4 5" id="KW-0472">Membrane</keyword>
<dbReference type="Pfam" id="PF01758">
    <property type="entry name" value="SBF"/>
    <property type="match status" value="1"/>
</dbReference>
<feature type="transmembrane region" description="Helical" evidence="5">
    <location>
        <begin position="173"/>
        <end position="191"/>
    </location>
</feature>
<feature type="transmembrane region" description="Helical" evidence="5">
    <location>
        <begin position="134"/>
        <end position="152"/>
    </location>
</feature>
<dbReference type="InterPro" id="IPR002657">
    <property type="entry name" value="BilAc:Na_symport/Acr3"/>
</dbReference>
<dbReference type="InterPro" id="IPR038770">
    <property type="entry name" value="Na+/solute_symporter_sf"/>
</dbReference>
<feature type="transmembrane region" description="Helical" evidence="5">
    <location>
        <begin position="12"/>
        <end position="35"/>
    </location>
</feature>
<keyword evidence="3 5" id="KW-1133">Transmembrane helix</keyword>
<evidence type="ECO:0000313" key="7">
    <source>
        <dbReference type="Proteomes" id="UP001596472"/>
    </source>
</evidence>
<feature type="transmembrane region" description="Helical" evidence="5">
    <location>
        <begin position="251"/>
        <end position="274"/>
    </location>
</feature>
<evidence type="ECO:0000256" key="3">
    <source>
        <dbReference type="ARBA" id="ARBA00022989"/>
    </source>
</evidence>
<feature type="transmembrane region" description="Helical" evidence="5">
    <location>
        <begin position="42"/>
        <end position="65"/>
    </location>
</feature>
<feature type="transmembrane region" description="Helical" evidence="5">
    <location>
        <begin position="197"/>
        <end position="216"/>
    </location>
</feature>
<evidence type="ECO:0000256" key="5">
    <source>
        <dbReference type="SAM" id="Phobius"/>
    </source>
</evidence>
<proteinExistence type="predicted"/>
<feature type="transmembrane region" description="Helical" evidence="5">
    <location>
        <begin position="100"/>
        <end position="122"/>
    </location>
</feature>